<dbReference type="EMBL" id="DTMF01000320">
    <property type="protein sequence ID" value="HGF35354.1"/>
    <property type="molecule type" value="Genomic_DNA"/>
</dbReference>
<organism evidence="1">
    <name type="scientific">Desulfobacca acetoxidans</name>
    <dbReference type="NCBI Taxonomy" id="60893"/>
    <lineage>
        <taxon>Bacteria</taxon>
        <taxon>Pseudomonadati</taxon>
        <taxon>Thermodesulfobacteriota</taxon>
        <taxon>Desulfobaccia</taxon>
        <taxon>Desulfobaccales</taxon>
        <taxon>Desulfobaccaceae</taxon>
        <taxon>Desulfobacca</taxon>
    </lineage>
</organism>
<protein>
    <submittedName>
        <fullName evidence="1">Uncharacterized protein</fullName>
    </submittedName>
</protein>
<name>A0A7C3V6T1_9BACT</name>
<evidence type="ECO:0000313" key="1">
    <source>
        <dbReference type="EMBL" id="HGF35354.1"/>
    </source>
</evidence>
<comment type="caution">
    <text evidence="1">The sequence shown here is derived from an EMBL/GenBank/DDBJ whole genome shotgun (WGS) entry which is preliminary data.</text>
</comment>
<sequence length="124" mass="13571">MSDIQVKSADQPKRTAKPLPLVLEIIPGQAGEGLVVVLEPGRYEGSSLRELCTEALNRTDYSIEERQILEDIQRQLQGGKLLCQGLDIDAPAPFFGTVEETEAGEAYLYVPVRAIKPQEGGCFP</sequence>
<dbReference type="AlphaFoldDB" id="A0A7C3V6T1"/>
<proteinExistence type="predicted"/>
<reference evidence="1" key="1">
    <citation type="journal article" date="2020" name="mSystems">
        <title>Genome- and Community-Level Interaction Insights into Carbon Utilization and Element Cycling Functions of Hydrothermarchaeota in Hydrothermal Sediment.</title>
        <authorList>
            <person name="Zhou Z."/>
            <person name="Liu Y."/>
            <person name="Xu W."/>
            <person name="Pan J."/>
            <person name="Luo Z.H."/>
            <person name="Li M."/>
        </authorList>
    </citation>
    <scope>NUCLEOTIDE SEQUENCE [LARGE SCALE GENOMIC DNA]</scope>
    <source>
        <strain evidence="1">SpSt-897</strain>
    </source>
</reference>
<accession>A0A7C3V6T1</accession>
<gene>
    <name evidence="1" type="ORF">ENW96_13415</name>
</gene>